<evidence type="ECO:0008006" key="5">
    <source>
        <dbReference type="Google" id="ProtNLM"/>
    </source>
</evidence>
<dbReference type="PROSITE" id="PS51257">
    <property type="entry name" value="PROKAR_LIPOPROTEIN"/>
    <property type="match status" value="1"/>
</dbReference>
<dbReference type="Proteomes" id="UP001139289">
    <property type="component" value="Unassembled WGS sequence"/>
</dbReference>
<evidence type="ECO:0000256" key="2">
    <source>
        <dbReference type="SAM" id="SignalP"/>
    </source>
</evidence>
<proteinExistence type="predicted"/>
<reference evidence="3" key="1">
    <citation type="submission" date="2021-04" db="EMBL/GenBank/DDBJ databases">
        <title>Microbacterium tenobrionis sp. nov. and Microbacterium allomyrinae sp. nov., isolated from larvae of Tenobrio molitor and Allomyrina dichotoma, respectively.</title>
        <authorList>
            <person name="Lee S.D."/>
        </authorList>
    </citation>
    <scope>NUCLEOTIDE SEQUENCE</scope>
    <source>
        <strain evidence="3">YMB-B2</strain>
    </source>
</reference>
<feature type="compositionally biased region" description="Polar residues" evidence="1">
    <location>
        <begin position="38"/>
        <end position="52"/>
    </location>
</feature>
<name>A0A9X1S1J2_9MICO</name>
<organism evidence="3 4">
    <name type="scientific">Microbacterium tenebrionis</name>
    <dbReference type="NCBI Taxonomy" id="2830665"/>
    <lineage>
        <taxon>Bacteria</taxon>
        <taxon>Bacillati</taxon>
        <taxon>Actinomycetota</taxon>
        <taxon>Actinomycetes</taxon>
        <taxon>Micrococcales</taxon>
        <taxon>Microbacteriaceae</taxon>
        <taxon>Microbacterium</taxon>
    </lineage>
</organism>
<keyword evidence="2" id="KW-0732">Signal</keyword>
<feature type="compositionally biased region" description="Low complexity" evidence="1">
    <location>
        <begin position="27"/>
        <end position="37"/>
    </location>
</feature>
<evidence type="ECO:0000313" key="4">
    <source>
        <dbReference type="Proteomes" id="UP001139289"/>
    </source>
</evidence>
<protein>
    <recommendedName>
        <fullName evidence="5">Secreted protein</fullName>
    </recommendedName>
</protein>
<keyword evidence="4" id="KW-1185">Reference proteome</keyword>
<accession>A0A9X1S1J2</accession>
<sequence length="147" mass="14811">MGVRAAGAGAALLLGVVGLSACTNGDSEPSPSPSASSTLTPGITDITDTPGSGENLVGALADATVSTCELGDGSWTVDGTVKNPTKDSVSYRIYVSLLNEAGDTRSLSQVDVDGVGEGAEEEWATTVDLTDEDLTCVLRVERYAAAG</sequence>
<feature type="region of interest" description="Disordered" evidence="1">
    <location>
        <begin position="24"/>
        <end position="55"/>
    </location>
</feature>
<gene>
    <name evidence="3" type="ORF">KEC56_12145</name>
</gene>
<evidence type="ECO:0000313" key="3">
    <source>
        <dbReference type="EMBL" id="MCC2030255.1"/>
    </source>
</evidence>
<evidence type="ECO:0000256" key="1">
    <source>
        <dbReference type="SAM" id="MobiDB-lite"/>
    </source>
</evidence>
<feature type="chain" id="PRO_5040912497" description="Secreted protein" evidence="2">
    <location>
        <begin position="22"/>
        <end position="147"/>
    </location>
</feature>
<dbReference type="EMBL" id="JAGTTM010000005">
    <property type="protein sequence ID" value="MCC2030255.1"/>
    <property type="molecule type" value="Genomic_DNA"/>
</dbReference>
<dbReference type="AlphaFoldDB" id="A0A9X1S1J2"/>
<comment type="caution">
    <text evidence="3">The sequence shown here is derived from an EMBL/GenBank/DDBJ whole genome shotgun (WGS) entry which is preliminary data.</text>
</comment>
<feature type="signal peptide" evidence="2">
    <location>
        <begin position="1"/>
        <end position="21"/>
    </location>
</feature>